<dbReference type="Pfam" id="PF02397">
    <property type="entry name" value="Bac_transf"/>
    <property type="match status" value="1"/>
</dbReference>
<comment type="similarity">
    <text evidence="1">Belongs to the bacterial sugar transferase family.</text>
</comment>
<dbReference type="PANTHER" id="PTHR30576:SF10">
    <property type="entry name" value="SLL5057 PROTEIN"/>
    <property type="match status" value="1"/>
</dbReference>
<dbReference type="InterPro" id="IPR003362">
    <property type="entry name" value="Bact_transf"/>
</dbReference>
<feature type="transmembrane region" description="Helical" evidence="2">
    <location>
        <begin position="7"/>
        <end position="30"/>
    </location>
</feature>
<keyword evidence="2" id="KW-1133">Transmembrane helix</keyword>
<name>A0ABN8E7K8_9VIBR</name>
<dbReference type="PANTHER" id="PTHR30576">
    <property type="entry name" value="COLANIC BIOSYNTHESIS UDP-GLUCOSE LIPID CARRIER TRANSFERASE"/>
    <property type="match status" value="1"/>
</dbReference>
<feature type="domain" description="Bacterial sugar transferase" evidence="3">
    <location>
        <begin position="3"/>
        <end position="172"/>
    </location>
</feature>
<dbReference type="EC" id="2.7.8.36" evidence="4"/>
<gene>
    <name evidence="4" type="primary">pglC</name>
    <name evidence="4" type="ORF">VMF7928_03806</name>
</gene>
<protein>
    <submittedName>
        <fullName evidence="4">Undecaprenyl phosphate N,N'-diacetylbacillosamine 1-phosphate transferase</fullName>
        <ecNumber evidence="4">2.7.8.36</ecNumber>
    </submittedName>
</protein>
<evidence type="ECO:0000256" key="1">
    <source>
        <dbReference type="ARBA" id="ARBA00006464"/>
    </source>
</evidence>
<dbReference type="RefSeq" id="WP_237363252.1">
    <property type="nucleotide sequence ID" value="NZ_CAKLDM010000002.1"/>
</dbReference>
<proteinExistence type="inferred from homology"/>
<keyword evidence="4" id="KW-0808">Transferase</keyword>
<evidence type="ECO:0000259" key="3">
    <source>
        <dbReference type="Pfam" id="PF02397"/>
    </source>
</evidence>
<reference evidence="4" key="1">
    <citation type="submission" date="2021-11" db="EMBL/GenBank/DDBJ databases">
        <authorList>
            <person name="Rodrigo-Torres L."/>
            <person name="Arahal R. D."/>
            <person name="Lucena T."/>
        </authorList>
    </citation>
    <scope>NUCLEOTIDE SEQUENCE</scope>
    <source>
        <strain evidence="4">CECT 7928</strain>
    </source>
</reference>
<evidence type="ECO:0000256" key="2">
    <source>
        <dbReference type="SAM" id="Phobius"/>
    </source>
</evidence>
<evidence type="ECO:0000313" key="4">
    <source>
        <dbReference type="EMBL" id="CAH0541748.1"/>
    </source>
</evidence>
<organism evidence="4 5">
    <name type="scientific">Vibrio marisflavi CECT 7928</name>
    <dbReference type="NCBI Taxonomy" id="634439"/>
    <lineage>
        <taxon>Bacteria</taxon>
        <taxon>Pseudomonadati</taxon>
        <taxon>Pseudomonadota</taxon>
        <taxon>Gammaproteobacteria</taxon>
        <taxon>Vibrionales</taxon>
        <taxon>Vibrionaceae</taxon>
        <taxon>Vibrio</taxon>
    </lineage>
</organism>
<comment type="caution">
    <text evidence="4">The sequence shown here is derived from an EMBL/GenBank/DDBJ whole genome shotgun (WGS) entry which is preliminary data.</text>
</comment>
<dbReference type="Proteomes" id="UP000838748">
    <property type="component" value="Unassembled WGS sequence"/>
</dbReference>
<keyword evidence="2" id="KW-0472">Membrane</keyword>
<accession>A0ABN8E7K8</accession>
<keyword evidence="2" id="KW-0812">Transmembrane</keyword>
<dbReference type="GO" id="GO:0102334">
    <property type="term" value="F:N,N'-diacetylbacilliosaminyl-1-phosphate transferase activity"/>
    <property type="evidence" value="ECO:0007669"/>
    <property type="project" value="UniProtKB-EC"/>
</dbReference>
<sequence length="185" mass="20638">MIRTLDVIFSLIGLVLGAPILVLLVLIGLIDSGSPIFRQERVGKHKQPFTLVKFRTMRKGTASVATHLASSSSITFFGRFLRRTKLDELPQLWNVLTGDMSLVGPRPGLYNQEQLTLCRDAMDVYSVRPGITGLAQVKEIDMSTPQLLAKTDAEMIENMNVKNYFRYLILTISGRGSGDRISRKP</sequence>
<dbReference type="EMBL" id="CAKLDM010000002">
    <property type="protein sequence ID" value="CAH0541748.1"/>
    <property type="molecule type" value="Genomic_DNA"/>
</dbReference>
<evidence type="ECO:0000313" key="5">
    <source>
        <dbReference type="Proteomes" id="UP000838748"/>
    </source>
</evidence>
<keyword evidence="5" id="KW-1185">Reference proteome</keyword>